<accession>A0A8E7VSR8</accession>
<protein>
    <submittedName>
        <fullName evidence="2">Chitinase</fullName>
    </submittedName>
</protein>
<evidence type="ECO:0000313" key="2">
    <source>
        <dbReference type="EMBL" id="QVZ87643.1"/>
    </source>
</evidence>
<gene>
    <name evidence="2" type="ORF">A7R97_19315</name>
</gene>
<dbReference type="RefSeq" id="WP_070793685.1">
    <property type="nucleotide sequence ID" value="NZ_CP075138.1"/>
</dbReference>
<reference evidence="2" key="1">
    <citation type="submission" date="2016-09" db="EMBL/GenBank/DDBJ databases">
        <authorList>
            <person name="Bell R."/>
        </authorList>
    </citation>
    <scope>NUCLEOTIDE SEQUENCE</scope>
    <source>
        <strain evidence="2">CFSAN044875</strain>
    </source>
</reference>
<evidence type="ECO:0000256" key="1">
    <source>
        <dbReference type="SAM" id="MobiDB-lite"/>
    </source>
</evidence>
<reference evidence="2" key="2">
    <citation type="submission" date="2021-05" db="EMBL/GenBank/DDBJ databases">
        <title>Whole genome PacBio Sequel sequence of Salmonella enterica subsp. enterica.</title>
        <authorList>
            <person name="Hoffmann M."/>
            <person name="Balkey M."/>
            <person name="Luo Y."/>
        </authorList>
    </citation>
    <scope>NUCLEOTIDE SEQUENCE</scope>
    <source>
        <strain evidence="2">CFSAN044875</strain>
    </source>
</reference>
<feature type="region of interest" description="Disordered" evidence="1">
    <location>
        <begin position="117"/>
        <end position="156"/>
    </location>
</feature>
<organism evidence="2">
    <name type="scientific">Salmonella enterica</name>
    <name type="common">Salmonella choleraesuis</name>
    <dbReference type="NCBI Taxonomy" id="28901"/>
    <lineage>
        <taxon>Bacteria</taxon>
        <taxon>Pseudomonadati</taxon>
        <taxon>Pseudomonadota</taxon>
        <taxon>Gammaproteobacteria</taxon>
        <taxon>Enterobacterales</taxon>
        <taxon>Enterobacteriaceae</taxon>
        <taxon>Salmonella</taxon>
    </lineage>
</organism>
<name>A0A8E7VSR8_SALER</name>
<dbReference type="AlphaFoldDB" id="A0A8E7VSR8"/>
<proteinExistence type="predicted"/>
<dbReference type="EMBL" id="CP075138">
    <property type="protein sequence ID" value="QVZ87643.1"/>
    <property type="molecule type" value="Genomic_DNA"/>
</dbReference>
<sequence length="1000" mass="107683">MTISIHASAFDVNSWYQKITLTFINESGNAVDMNHAAISFTASGHIDPWGNSGGTLKGNLPLTLNESSYGTLETNNIIINNSDALLLQPGERGTLSFSLAATQVPVKMSAITLTLASSSSSSEDAESETPSDQETPAIPAADEQPAEPDVPEKDNDLQEHGLTLNVSELNTASWYQRVTFTLTNLYAQAVDLNQLQLNFTASAHPDPYSPFQGTMLGNQAVTLASDGGWPIEKNTITINHDGALMLAAGDTAELQCYLAATQTPVAISDLNATLAHDPARQGKVCVHFPAMTQTVALKPVIELLFPAGETRRFVGEWGEVLTIGDLSAGTYRLTVPVLANDEMQIAPVESSFTVTLQSGDAAAQVQVSCLPIVRYASARLMIDAPALGNAKLTVEIADVTQADERTVTLIANQPQLITRLLAGHHYTVNLQPAMINNCFIAAPIQLTGFIPAAAQVAEVAVAYQQSALDTASFVTVDATILGLPDGVVPQRYLFSSGKYQYSLMLESGSDRQTLALRFAPGLYDVQTDDIFIDSVPWRCEQAGPLRLLQKVNHVALEFLPGVTLQVKGWPDYLAHGGVTVNAPETVSLYRDIPFSALFKYDGFDGGGDPVPAAEVDVNGDGFLDYATLPIHKTVALVRQIEKEAGRSVMPVMVIYTANASGGSALADLQDAQKLRNHFGNFITQCLAAQSYKDETHPVPATFVLNPDFLGALQQGPYGYTVVRQKNSVPVNAQLAAAIQALPAMAGFIVPSLPTFSDDLYGYIQAVNYLVRQFAPDVAFGWQTNVWATGTADWVLRDTADPVAEGQAIAGFIHELGVYSGEYAPDFIAFDKFERDCFSPDALAHYGWNATCWLNYLAMVKQVTKALLTPAMLWQIPGGHMPTVEEGVSKISAAHFASGGTFFMGDARIGSDPDTLSLQLLNTALNSATYGVPTVGDFLRKDKGYDWGQMQALNLPDFNVFSILWGGGSTISITTIHSNGEDGGWLADKMVEYYAAPRYFR</sequence>